<organism evidence="4 5">
    <name type="scientific">Clostridium boliviensis</name>
    <dbReference type="NCBI Taxonomy" id="318465"/>
    <lineage>
        <taxon>Bacteria</taxon>
        <taxon>Bacillati</taxon>
        <taxon>Bacillota</taxon>
        <taxon>Clostridia</taxon>
        <taxon>Eubacteriales</taxon>
        <taxon>Clostridiaceae</taxon>
        <taxon>Clostridium</taxon>
    </lineage>
</organism>
<evidence type="ECO:0000313" key="4">
    <source>
        <dbReference type="EMBL" id="MDW2799277.1"/>
    </source>
</evidence>
<feature type="signal peptide" evidence="3">
    <location>
        <begin position="1"/>
        <end position="22"/>
    </location>
</feature>
<evidence type="ECO:0000256" key="3">
    <source>
        <dbReference type="SAM" id="SignalP"/>
    </source>
</evidence>
<evidence type="ECO:0000256" key="1">
    <source>
        <dbReference type="ARBA" id="ARBA00006987"/>
    </source>
</evidence>
<dbReference type="Proteomes" id="UP001276854">
    <property type="component" value="Unassembled WGS sequence"/>
</dbReference>
<comment type="caution">
    <text evidence="4">The sequence shown here is derived from an EMBL/GenBank/DDBJ whole genome shotgun (WGS) entry which is preliminary data.</text>
</comment>
<dbReference type="EMBL" id="JAWONS010000252">
    <property type="protein sequence ID" value="MDW2799277.1"/>
    <property type="molecule type" value="Genomic_DNA"/>
</dbReference>
<comment type="similarity">
    <text evidence="1">Belongs to the UPF0065 (bug) family.</text>
</comment>
<gene>
    <name evidence="4" type="ORF">RZO55_17020</name>
</gene>
<feature type="compositionally biased region" description="Low complexity" evidence="2">
    <location>
        <begin position="35"/>
        <end position="60"/>
    </location>
</feature>
<dbReference type="PANTHER" id="PTHR42928">
    <property type="entry name" value="TRICARBOXYLATE-BINDING PROTEIN"/>
    <property type="match status" value="1"/>
</dbReference>
<dbReference type="PIRSF" id="PIRSF017082">
    <property type="entry name" value="YflP"/>
    <property type="match status" value="1"/>
</dbReference>
<evidence type="ECO:0000256" key="2">
    <source>
        <dbReference type="SAM" id="MobiDB-lite"/>
    </source>
</evidence>
<keyword evidence="3" id="KW-0732">Signal</keyword>
<proteinExistence type="inferred from homology"/>
<accession>A0ABU4GNS5</accession>
<evidence type="ECO:0000313" key="5">
    <source>
        <dbReference type="Proteomes" id="UP001276854"/>
    </source>
</evidence>
<protein>
    <submittedName>
        <fullName evidence="4">Tripartite tricarboxylate transporter substrate binding protein</fullName>
    </submittedName>
</protein>
<sequence>MKKRFLAAVMAAGLVLSMTACGGSQTETTTAATTAATTQAAGTEAATTKGSEAAGTEAAASDWKPTTTVSIVVPAGAGGNTDLSARVFAEYAKKMTGADFIVVNANGAAGSVAANQVRSAAPDGHTFLYGHNLVNVANIAGVTDYNYTAFKLGPTFALDPAQQLYANPEKFKTLDEFIQAAKANPGKLKACTEVGAYTYYELLAFEKVAGIDLDLVDVGSNSDKVAAMLSGQVDLMPGAYINCKDYLEAGQFVCLGAPTKERYELIKDIPTLAEQGVNLVYPNCEFSFYFPKDTSDDVIAWYDQLVKKMTEDPEVKEAIAKVEMMPYYLSSADSEANDEKIYNEIKQIADDLAK</sequence>
<dbReference type="SUPFAM" id="SSF53850">
    <property type="entry name" value="Periplasmic binding protein-like II"/>
    <property type="match status" value="1"/>
</dbReference>
<reference evidence="4 5" key="1">
    <citation type="submission" date="2023-10" db="EMBL/GenBank/DDBJ databases">
        <title>A novel Glycoside Hydrolase 43-Like Enzyme from Clostrdium boliviensis is an Endo-xylanase, and a Candidate for Xylooligosaccharides Production from Different Xylan Substrates.</title>
        <authorList>
            <person name="Alvarez M.T."/>
            <person name="Rocabado-Villegas L.R."/>
            <person name="Salas-Veizaga D.M."/>
            <person name="Linares-Pasten J.A."/>
            <person name="Gudmundsdottir E.E."/>
            <person name="Hreggvidsson G.O."/>
            <person name="Adlercreutz P."/>
            <person name="Nordberg Karlsson E."/>
        </authorList>
    </citation>
    <scope>NUCLEOTIDE SEQUENCE [LARGE SCALE GENOMIC DNA]</scope>
    <source>
        <strain evidence="4 5">E-1</strain>
    </source>
</reference>
<dbReference type="Gene3D" id="3.40.190.10">
    <property type="entry name" value="Periplasmic binding protein-like II"/>
    <property type="match status" value="1"/>
</dbReference>
<feature type="chain" id="PRO_5045096726" evidence="3">
    <location>
        <begin position="23"/>
        <end position="354"/>
    </location>
</feature>
<dbReference type="InterPro" id="IPR042100">
    <property type="entry name" value="Bug_dom1"/>
</dbReference>
<dbReference type="CDD" id="cd07012">
    <property type="entry name" value="PBP2_Bug_TTT"/>
    <property type="match status" value="1"/>
</dbReference>
<dbReference type="PROSITE" id="PS51257">
    <property type="entry name" value="PROKAR_LIPOPROTEIN"/>
    <property type="match status" value="1"/>
</dbReference>
<feature type="region of interest" description="Disordered" evidence="2">
    <location>
        <begin position="35"/>
        <end position="61"/>
    </location>
</feature>
<dbReference type="Pfam" id="PF03401">
    <property type="entry name" value="TctC"/>
    <property type="match status" value="1"/>
</dbReference>
<dbReference type="PANTHER" id="PTHR42928:SF5">
    <property type="entry name" value="BLR1237 PROTEIN"/>
    <property type="match status" value="1"/>
</dbReference>
<name>A0ABU4GNS5_9CLOT</name>
<keyword evidence="5" id="KW-1185">Reference proteome</keyword>
<dbReference type="Gene3D" id="3.40.190.150">
    <property type="entry name" value="Bordetella uptake gene, domain 1"/>
    <property type="match status" value="1"/>
</dbReference>
<dbReference type="InterPro" id="IPR005064">
    <property type="entry name" value="BUG"/>
</dbReference>
<dbReference type="RefSeq" id="WP_318065477.1">
    <property type="nucleotide sequence ID" value="NZ_JAWONS010000252.1"/>
</dbReference>